<name>A0ACC3SKD6_9PEZI</name>
<keyword evidence="2" id="KW-1185">Reference proteome</keyword>
<protein>
    <submittedName>
        <fullName evidence="1">Uncharacterized protein</fullName>
    </submittedName>
</protein>
<proteinExistence type="predicted"/>
<evidence type="ECO:0000313" key="1">
    <source>
        <dbReference type="EMBL" id="KAK8213162.1"/>
    </source>
</evidence>
<sequence length="764" mass="86270">MQRQRSPDSLGPDRKRRRKVLSCLDCRRRKVQCDRALPACGRCQKAGKADQCNYDEFPGPLNDSGYSNGNGNEHGHGSTSVRNYSPQSTGHDSVTVSREVWNEMFDRLLQQERKIARLETERKYATVDAAAAPSLRASASSSAFTTPATSTDDREVGVRETALFRGKAFKTLFFGATNHKSLLLHVPGIVHFVRGAATQIPELYRIKNGIEPFKTLVKSMRKEFANQIVTDEDLMTFLPDRGTLDQMVECYLRNFESTYRILHIPSFRKEYEAFSSDPQTVRPEFLIILLLICACTRCLISGNRRMYIANSSVDREEANKIIMMTEVWLSRQSQKKLTLTNFQIRILRVMAAEVNLTKTKRDWNETSSLLTHAMSFGLHRDTGIALKKTTVFDQEMRRRLWATIVEMNLQASVDRGLPPLTEIVSSDCGVPSNVDDDEFDPSTITLPPSRPESEFTRASYLNLSSRSLSLRSALTKALNEPRRLFAYETILHYHQAIEEQLSALPAWSAQTGGLLRADDFSAIASAHLRMQLEQFQILLHVTAIRQATSVTNLCFSRSAFLSVTRSMMQTLFQLLSNRDLGLIMLRNDAQRAALYVGYVGNTSSQGGLVDHGDKVSNWLEVLWPLLDVLEPKLIRLGLLQPEHFHSYSLYDMLRSKECPLNETGQKRSGMERIMAFCNTIFDSQDPEFIAKYKQQNSTTTSSAPVMQTKAAGEQTMLADANNAMTTISDPTLTDFDPMDLNWAFEDWMFDPGIFPDLSESIPSS</sequence>
<dbReference type="EMBL" id="JAMKPW020000011">
    <property type="protein sequence ID" value="KAK8213162.1"/>
    <property type="molecule type" value="Genomic_DNA"/>
</dbReference>
<reference evidence="1" key="1">
    <citation type="submission" date="2024-02" db="EMBL/GenBank/DDBJ databases">
        <title>Metagenome Assembled Genome of Zalaria obscura JY119.</title>
        <authorList>
            <person name="Vighnesh L."/>
            <person name="Jagadeeshwari U."/>
            <person name="Venkata Ramana C."/>
            <person name="Sasikala C."/>
        </authorList>
    </citation>
    <scope>NUCLEOTIDE SEQUENCE</scope>
    <source>
        <strain evidence="1">JY119</strain>
    </source>
</reference>
<accession>A0ACC3SKD6</accession>
<dbReference type="Proteomes" id="UP001320706">
    <property type="component" value="Unassembled WGS sequence"/>
</dbReference>
<evidence type="ECO:0000313" key="2">
    <source>
        <dbReference type="Proteomes" id="UP001320706"/>
    </source>
</evidence>
<comment type="caution">
    <text evidence="1">The sequence shown here is derived from an EMBL/GenBank/DDBJ whole genome shotgun (WGS) entry which is preliminary data.</text>
</comment>
<organism evidence="1 2">
    <name type="scientific">Zalaria obscura</name>
    <dbReference type="NCBI Taxonomy" id="2024903"/>
    <lineage>
        <taxon>Eukaryota</taxon>
        <taxon>Fungi</taxon>
        <taxon>Dikarya</taxon>
        <taxon>Ascomycota</taxon>
        <taxon>Pezizomycotina</taxon>
        <taxon>Dothideomycetes</taxon>
        <taxon>Dothideomycetidae</taxon>
        <taxon>Dothideales</taxon>
        <taxon>Zalariaceae</taxon>
        <taxon>Zalaria</taxon>
    </lineage>
</organism>
<gene>
    <name evidence="1" type="ORF">M8818_002460</name>
</gene>